<keyword evidence="1" id="KW-0812">Transmembrane</keyword>
<accession>A0ABW4LMS9</accession>
<name>A0ABW4LMS9_9BACI</name>
<dbReference type="Proteomes" id="UP001597214">
    <property type="component" value="Unassembled WGS sequence"/>
</dbReference>
<keyword evidence="1" id="KW-0472">Membrane</keyword>
<comment type="caution">
    <text evidence="2">The sequence shown here is derived from an EMBL/GenBank/DDBJ whole genome shotgun (WGS) entry which is preliminary data.</text>
</comment>
<dbReference type="RefSeq" id="WP_377927150.1">
    <property type="nucleotide sequence ID" value="NZ_JBHUEM010000004.1"/>
</dbReference>
<keyword evidence="3" id="KW-1185">Reference proteome</keyword>
<evidence type="ECO:0000313" key="3">
    <source>
        <dbReference type="Proteomes" id="UP001597214"/>
    </source>
</evidence>
<sequence length="63" mass="7457">MKRRYNPYTLPPWLRYCRSVTIQVIIPITIFQGVRTIFIPTPFDVILLGILILLAVSFHLEWL</sequence>
<evidence type="ECO:0000256" key="1">
    <source>
        <dbReference type="SAM" id="Phobius"/>
    </source>
</evidence>
<gene>
    <name evidence="2" type="ORF">ACFSCX_05495</name>
</gene>
<reference evidence="3" key="1">
    <citation type="journal article" date="2019" name="Int. J. Syst. Evol. Microbiol.">
        <title>The Global Catalogue of Microorganisms (GCM) 10K type strain sequencing project: providing services to taxonomists for standard genome sequencing and annotation.</title>
        <authorList>
            <consortium name="The Broad Institute Genomics Platform"/>
            <consortium name="The Broad Institute Genome Sequencing Center for Infectious Disease"/>
            <person name="Wu L."/>
            <person name="Ma J."/>
        </authorList>
    </citation>
    <scope>NUCLEOTIDE SEQUENCE [LARGE SCALE GENOMIC DNA]</scope>
    <source>
        <strain evidence="3">CCUG 49339</strain>
    </source>
</reference>
<evidence type="ECO:0000313" key="2">
    <source>
        <dbReference type="EMBL" id="MFD1736013.1"/>
    </source>
</evidence>
<dbReference type="EMBL" id="JBHUEM010000004">
    <property type="protein sequence ID" value="MFD1736013.1"/>
    <property type="molecule type" value="Genomic_DNA"/>
</dbReference>
<keyword evidence="1" id="KW-1133">Transmembrane helix</keyword>
<proteinExistence type="predicted"/>
<organism evidence="2 3">
    <name type="scientific">Bacillus salitolerans</name>
    <dbReference type="NCBI Taxonomy" id="1437434"/>
    <lineage>
        <taxon>Bacteria</taxon>
        <taxon>Bacillati</taxon>
        <taxon>Bacillota</taxon>
        <taxon>Bacilli</taxon>
        <taxon>Bacillales</taxon>
        <taxon>Bacillaceae</taxon>
        <taxon>Bacillus</taxon>
    </lineage>
</organism>
<feature type="transmembrane region" description="Helical" evidence="1">
    <location>
        <begin position="45"/>
        <end position="62"/>
    </location>
</feature>
<protein>
    <submittedName>
        <fullName evidence="2">Uncharacterized protein</fullName>
    </submittedName>
</protein>